<dbReference type="InterPro" id="IPR011992">
    <property type="entry name" value="EF-hand-dom_pair"/>
</dbReference>
<accession>A0A8R2R8L6</accession>
<feature type="compositionally biased region" description="Pro residues" evidence="1">
    <location>
        <begin position="153"/>
        <end position="173"/>
    </location>
</feature>
<sequence>MAVLDAYNPLQNVSLRFNEDQLKEIGEWFENNAKPQLTSTDGDPIRAITVDKFVSFLNLKKFHRRNFQYPSYAEVFDTEKRGFLEIDELKTIVTSYAEPFSEEETREMLRDANVRGDGNVFYESFVESLFSVAPELYEIKTDYLYEDPNEDPSVPPEPVVVEEPPPVPVPLPIKKPKNKKKQ</sequence>
<evidence type="ECO:0000313" key="2">
    <source>
        <dbReference type="EnsemblMetazoa" id="XP_037875366.1"/>
    </source>
</evidence>
<protein>
    <recommendedName>
        <fullName evidence="4">Calmodulin</fullName>
    </recommendedName>
</protein>
<dbReference type="InterPro" id="IPR002048">
    <property type="entry name" value="EF_hand_dom"/>
</dbReference>
<evidence type="ECO:0000313" key="3">
    <source>
        <dbReference type="Proteomes" id="UP000005204"/>
    </source>
</evidence>
<feature type="region of interest" description="Disordered" evidence="1">
    <location>
        <begin position="147"/>
        <end position="182"/>
    </location>
</feature>
<organism evidence="2 3">
    <name type="scientific">Bombyx mori</name>
    <name type="common">Silk moth</name>
    <dbReference type="NCBI Taxonomy" id="7091"/>
    <lineage>
        <taxon>Eukaryota</taxon>
        <taxon>Metazoa</taxon>
        <taxon>Ecdysozoa</taxon>
        <taxon>Arthropoda</taxon>
        <taxon>Hexapoda</taxon>
        <taxon>Insecta</taxon>
        <taxon>Pterygota</taxon>
        <taxon>Neoptera</taxon>
        <taxon>Endopterygota</taxon>
        <taxon>Lepidoptera</taxon>
        <taxon>Glossata</taxon>
        <taxon>Ditrysia</taxon>
        <taxon>Bombycoidea</taxon>
        <taxon>Bombycidae</taxon>
        <taxon>Bombycinae</taxon>
        <taxon>Bombyx</taxon>
    </lineage>
</organism>
<reference evidence="2" key="2">
    <citation type="submission" date="2022-06" db="UniProtKB">
        <authorList>
            <consortium name="EnsemblMetazoa"/>
        </authorList>
    </citation>
    <scope>IDENTIFICATION</scope>
    <source>
        <strain evidence="2">p50T (Dazao)</strain>
    </source>
</reference>
<evidence type="ECO:0000256" key="1">
    <source>
        <dbReference type="SAM" id="MobiDB-lite"/>
    </source>
</evidence>
<dbReference type="AlphaFoldDB" id="A0A8R2R8L6"/>
<evidence type="ECO:0008006" key="4">
    <source>
        <dbReference type="Google" id="ProtNLM"/>
    </source>
</evidence>
<dbReference type="SUPFAM" id="SSF47473">
    <property type="entry name" value="EF-hand"/>
    <property type="match status" value="1"/>
</dbReference>
<dbReference type="GO" id="GO:0005509">
    <property type="term" value="F:calcium ion binding"/>
    <property type="evidence" value="ECO:0007669"/>
    <property type="project" value="InterPro"/>
</dbReference>
<keyword evidence="3" id="KW-1185">Reference proteome</keyword>
<reference evidence="3" key="1">
    <citation type="journal article" date="2008" name="Insect Biochem. Mol. Biol.">
        <title>The genome of a lepidopteran model insect, the silkworm Bombyx mori.</title>
        <authorList>
            <consortium name="International Silkworm Genome Consortium"/>
        </authorList>
    </citation>
    <scope>NUCLEOTIDE SEQUENCE [LARGE SCALE GENOMIC DNA]</scope>
    <source>
        <strain evidence="3">p50T</strain>
    </source>
</reference>
<dbReference type="EnsemblMetazoa" id="XM_038019438.1">
    <property type="protein sequence ID" value="XP_037875366.1"/>
    <property type="gene ID" value="LOC119630350"/>
</dbReference>
<proteinExistence type="predicted"/>
<name>A0A8R2R8L6_BOMMO</name>
<dbReference type="Gene3D" id="1.10.238.10">
    <property type="entry name" value="EF-hand"/>
    <property type="match status" value="1"/>
</dbReference>
<dbReference type="Proteomes" id="UP000005204">
    <property type="component" value="Unassembled WGS sequence"/>
</dbReference>
<dbReference type="CDD" id="cd00051">
    <property type="entry name" value="EFh"/>
    <property type="match status" value="1"/>
</dbReference>